<feature type="domain" description="MRH" evidence="17">
    <location>
        <begin position="28"/>
        <end position="197"/>
    </location>
</feature>
<dbReference type="Gene3D" id="2.70.130.10">
    <property type="entry name" value="Mannose-6-phosphate receptor binding domain"/>
    <property type="match status" value="1"/>
</dbReference>
<evidence type="ECO:0000256" key="12">
    <source>
        <dbReference type="ARBA" id="ARBA00023136"/>
    </source>
</evidence>
<keyword evidence="6" id="KW-0812">Transmembrane</keyword>
<keyword evidence="10" id="KW-0333">Golgi apparatus</keyword>
<dbReference type="InterPro" id="IPR009011">
    <property type="entry name" value="Man6P_isomerase_rcpt-bd_dom_sf"/>
</dbReference>
<evidence type="ECO:0000256" key="10">
    <source>
        <dbReference type="ARBA" id="ARBA00023034"/>
    </source>
</evidence>
<evidence type="ECO:0000256" key="9">
    <source>
        <dbReference type="ARBA" id="ARBA00023006"/>
    </source>
</evidence>
<evidence type="ECO:0000256" key="16">
    <source>
        <dbReference type="SAM" id="SignalP"/>
    </source>
</evidence>
<dbReference type="InParanoid" id="A0A369J5Y1"/>
<feature type="region of interest" description="Disordered" evidence="15">
    <location>
        <begin position="325"/>
        <end position="353"/>
    </location>
</feature>
<evidence type="ECO:0000256" key="1">
    <source>
        <dbReference type="ARBA" id="ARBA00004304"/>
    </source>
</evidence>
<dbReference type="GO" id="GO:0030659">
    <property type="term" value="C:cytoplasmic vesicle membrane"/>
    <property type="evidence" value="ECO:0007669"/>
    <property type="project" value="UniProtKB-SubCell"/>
</dbReference>
<sequence length="353" mass="39380">MIVWLAWPSLVLLLTVVQAVSDSGDSRLRCTFAVNQLEFDLCPLVKAHSATFEVTTDEETPPTHTKSVYAVSLSGSLKRDVTLPADLQCPEGTWICLTVVNTRPNHPSEPSRILQVVPIAGGALNPSAFLAKKVNESDHHAPLQLTLHGGSYINHPQKATFIFHCDHDAEEQSKPSFLWKFNGTHAFSWTTRHACHRPLSTPQPDPEPDSDPPGDPETDPKKDIQNPPSHPLVLSWRFWLVIVVLATVRAVYVRYTTQDRSHPRMMPPLATRITRMQIPTSMSMRFLRWSPYAFGKKYTSGRTSRGPSNANINFADYADYEVEEEGEEVPLTPSPRANLGHGTRGNGHYGSFQ</sequence>
<evidence type="ECO:0000256" key="11">
    <source>
        <dbReference type="ARBA" id="ARBA00023128"/>
    </source>
</evidence>
<keyword evidence="8" id="KW-1133">Transmembrane helix</keyword>
<evidence type="ECO:0000256" key="6">
    <source>
        <dbReference type="ARBA" id="ARBA00022692"/>
    </source>
</evidence>
<feature type="compositionally biased region" description="Gly residues" evidence="15">
    <location>
        <begin position="342"/>
        <end position="353"/>
    </location>
</feature>
<evidence type="ECO:0000256" key="13">
    <source>
        <dbReference type="ARBA" id="ARBA00023157"/>
    </source>
</evidence>
<dbReference type="PROSITE" id="PS51914">
    <property type="entry name" value="MRH"/>
    <property type="match status" value="1"/>
</dbReference>
<protein>
    <recommendedName>
        <fullName evidence="5">Autophagy-related protein 27</fullName>
    </recommendedName>
</protein>
<evidence type="ECO:0000256" key="4">
    <source>
        <dbReference type="ARBA" id="ARBA00005363"/>
    </source>
</evidence>
<dbReference type="EMBL" id="LUEZ02000112">
    <property type="protein sequence ID" value="RDB17471.1"/>
    <property type="molecule type" value="Genomic_DNA"/>
</dbReference>
<keyword evidence="19" id="KW-1185">Reference proteome</keyword>
<keyword evidence="7 16" id="KW-0732">Signal</keyword>
<dbReference type="AlphaFoldDB" id="A0A369J5Y1"/>
<dbReference type="Pfam" id="PF09451">
    <property type="entry name" value="ATG27"/>
    <property type="match status" value="1"/>
</dbReference>
<dbReference type="Proteomes" id="UP000076154">
    <property type="component" value="Unassembled WGS sequence"/>
</dbReference>
<evidence type="ECO:0000256" key="3">
    <source>
        <dbReference type="ARBA" id="ARBA00004614"/>
    </source>
</evidence>
<evidence type="ECO:0000256" key="2">
    <source>
        <dbReference type="ARBA" id="ARBA00004358"/>
    </source>
</evidence>
<feature type="signal peptide" evidence="16">
    <location>
        <begin position="1"/>
        <end position="19"/>
    </location>
</feature>
<keyword evidence="9" id="KW-0072">Autophagy</keyword>
<feature type="chain" id="PRO_5016942744" description="Autophagy-related protein 27" evidence="16">
    <location>
        <begin position="20"/>
        <end position="353"/>
    </location>
</feature>
<proteinExistence type="inferred from homology"/>
<dbReference type="GO" id="GO:0006914">
    <property type="term" value="P:autophagy"/>
    <property type="evidence" value="ECO:0007669"/>
    <property type="project" value="UniProtKB-KW"/>
</dbReference>
<organism evidence="18 19">
    <name type="scientific">Hypsizygus marmoreus</name>
    <name type="common">White beech mushroom</name>
    <name type="synonym">Agaricus marmoreus</name>
    <dbReference type="NCBI Taxonomy" id="39966"/>
    <lineage>
        <taxon>Eukaryota</taxon>
        <taxon>Fungi</taxon>
        <taxon>Dikarya</taxon>
        <taxon>Basidiomycota</taxon>
        <taxon>Agaricomycotina</taxon>
        <taxon>Agaricomycetes</taxon>
        <taxon>Agaricomycetidae</taxon>
        <taxon>Agaricales</taxon>
        <taxon>Tricholomatineae</taxon>
        <taxon>Lyophyllaceae</taxon>
        <taxon>Hypsizygus</taxon>
    </lineage>
</organism>
<dbReference type="InterPro" id="IPR044865">
    <property type="entry name" value="MRH_dom"/>
</dbReference>
<comment type="similarity">
    <text evidence="4">Belongs to the ATG27 family.</text>
</comment>
<evidence type="ECO:0000256" key="5">
    <source>
        <dbReference type="ARBA" id="ARBA00013776"/>
    </source>
</evidence>
<dbReference type="GO" id="GO:0000139">
    <property type="term" value="C:Golgi membrane"/>
    <property type="evidence" value="ECO:0007669"/>
    <property type="project" value="UniProtKB-SubCell"/>
</dbReference>
<dbReference type="GO" id="GO:0031966">
    <property type="term" value="C:mitochondrial membrane"/>
    <property type="evidence" value="ECO:0007669"/>
    <property type="project" value="UniProtKB-SubCell"/>
</dbReference>
<keyword evidence="11" id="KW-0496">Mitochondrion</keyword>
<feature type="region of interest" description="Disordered" evidence="15">
    <location>
        <begin position="195"/>
        <end position="227"/>
    </location>
</feature>
<dbReference type="OrthoDB" id="29460at2759"/>
<evidence type="ECO:0000313" key="19">
    <source>
        <dbReference type="Proteomes" id="UP000076154"/>
    </source>
</evidence>
<evidence type="ECO:0000256" key="8">
    <source>
        <dbReference type="ARBA" id="ARBA00022989"/>
    </source>
</evidence>
<feature type="compositionally biased region" description="Acidic residues" evidence="15">
    <location>
        <begin position="206"/>
        <end position="217"/>
    </location>
</feature>
<dbReference type="SUPFAM" id="SSF50911">
    <property type="entry name" value="Mannose 6-phosphate receptor domain"/>
    <property type="match status" value="1"/>
</dbReference>
<gene>
    <name evidence="18" type="primary">ATG27_1</name>
    <name evidence="18" type="ORF">Hypma_001604</name>
</gene>
<dbReference type="InterPro" id="IPR018939">
    <property type="entry name" value="Autophagy-rel_prot_27"/>
</dbReference>
<comment type="subcellular location">
    <subcellularLocation>
        <location evidence="2">Cytoplasmic vesicle membrane</location>
        <topology evidence="2">Single-pass type I membrane protein</topology>
    </subcellularLocation>
    <subcellularLocation>
        <location evidence="3">Golgi apparatus membrane</location>
        <topology evidence="3">Single-pass type I membrane protein</topology>
    </subcellularLocation>
    <subcellularLocation>
        <location evidence="1">Mitochondrion membrane</location>
        <topology evidence="1">Single-pass membrane protein</topology>
    </subcellularLocation>
</comment>
<reference evidence="18" key="1">
    <citation type="submission" date="2018-04" db="EMBL/GenBank/DDBJ databases">
        <title>Whole genome sequencing of Hypsizygus marmoreus.</title>
        <authorList>
            <person name="Choi I.-G."/>
            <person name="Min B."/>
            <person name="Kim J.-G."/>
            <person name="Kim S."/>
            <person name="Oh Y.-L."/>
            <person name="Kong W.-S."/>
            <person name="Park H."/>
            <person name="Jeong J."/>
            <person name="Song E.-S."/>
        </authorList>
    </citation>
    <scope>NUCLEOTIDE SEQUENCE [LARGE SCALE GENOMIC DNA]</scope>
    <source>
        <strain evidence="18">51987-8</strain>
    </source>
</reference>
<keyword evidence="14" id="KW-0968">Cytoplasmic vesicle</keyword>
<comment type="caution">
    <text evidence="18">The sequence shown here is derived from an EMBL/GenBank/DDBJ whole genome shotgun (WGS) entry which is preliminary data.</text>
</comment>
<accession>A0A369J5Y1</accession>
<evidence type="ECO:0000313" key="18">
    <source>
        <dbReference type="EMBL" id="RDB17471.1"/>
    </source>
</evidence>
<name>A0A369J5Y1_HYPMA</name>
<evidence type="ECO:0000256" key="15">
    <source>
        <dbReference type="SAM" id="MobiDB-lite"/>
    </source>
</evidence>
<evidence type="ECO:0000256" key="7">
    <source>
        <dbReference type="ARBA" id="ARBA00022729"/>
    </source>
</evidence>
<keyword evidence="13" id="KW-1015">Disulfide bond</keyword>
<evidence type="ECO:0000256" key="14">
    <source>
        <dbReference type="ARBA" id="ARBA00023329"/>
    </source>
</evidence>
<evidence type="ECO:0000259" key="17">
    <source>
        <dbReference type="PROSITE" id="PS51914"/>
    </source>
</evidence>
<keyword evidence="12" id="KW-0472">Membrane</keyword>